<feature type="domain" description="Magnetosome protein MamS/MamX" evidence="1">
    <location>
        <begin position="1"/>
        <end position="58"/>
    </location>
</feature>
<accession>T0ZRL9</accession>
<dbReference type="AlphaFoldDB" id="T0ZRL9"/>
<dbReference type="InterPro" id="IPR058837">
    <property type="entry name" value="MamS_MamX_dom"/>
</dbReference>
<dbReference type="Pfam" id="PF26390">
    <property type="entry name" value="MamS_MamX"/>
    <property type="match status" value="1"/>
</dbReference>
<dbReference type="EMBL" id="AUZX01009712">
    <property type="protein sequence ID" value="EQD50936.1"/>
    <property type="molecule type" value="Genomic_DNA"/>
</dbReference>
<name>T0ZRL9_9ZZZZ</name>
<gene>
    <name evidence="2" type="ORF">B1A_13281</name>
</gene>
<reference evidence="2" key="1">
    <citation type="submission" date="2013-08" db="EMBL/GenBank/DDBJ databases">
        <authorList>
            <person name="Mendez C."/>
            <person name="Richter M."/>
            <person name="Ferrer M."/>
            <person name="Sanchez J."/>
        </authorList>
    </citation>
    <scope>NUCLEOTIDE SEQUENCE</scope>
</reference>
<sequence length="72" mass="7774">LKTAQGEIAVHLGPGWFVNREPVKIMPHDVIEVTGSRVSYAGKPALIAAEVKKGDQILKLRTADGVPLWSRG</sequence>
<evidence type="ECO:0000259" key="1">
    <source>
        <dbReference type="Pfam" id="PF26390"/>
    </source>
</evidence>
<proteinExistence type="predicted"/>
<comment type="caution">
    <text evidence="2">The sequence shown here is derived from an EMBL/GenBank/DDBJ whole genome shotgun (WGS) entry which is preliminary data.</text>
</comment>
<organism evidence="2">
    <name type="scientific">mine drainage metagenome</name>
    <dbReference type="NCBI Taxonomy" id="410659"/>
    <lineage>
        <taxon>unclassified sequences</taxon>
        <taxon>metagenomes</taxon>
        <taxon>ecological metagenomes</taxon>
    </lineage>
</organism>
<reference evidence="2" key="2">
    <citation type="journal article" date="2014" name="ISME J.">
        <title>Microbial stratification in low pH oxic and suboxic macroscopic growths along an acid mine drainage.</title>
        <authorList>
            <person name="Mendez-Garcia C."/>
            <person name="Mesa V."/>
            <person name="Sprenger R.R."/>
            <person name="Richter M."/>
            <person name="Diez M.S."/>
            <person name="Solano J."/>
            <person name="Bargiela R."/>
            <person name="Golyshina O.V."/>
            <person name="Manteca A."/>
            <person name="Ramos J.L."/>
            <person name="Gallego J.R."/>
            <person name="Llorente I."/>
            <person name="Martins Dos Santos V.A."/>
            <person name="Jensen O.N."/>
            <person name="Pelaez A.I."/>
            <person name="Sanchez J."/>
            <person name="Ferrer M."/>
        </authorList>
    </citation>
    <scope>NUCLEOTIDE SEQUENCE</scope>
</reference>
<evidence type="ECO:0000313" key="2">
    <source>
        <dbReference type="EMBL" id="EQD50936.1"/>
    </source>
</evidence>
<feature type="non-terminal residue" evidence="2">
    <location>
        <position position="1"/>
    </location>
</feature>
<protein>
    <recommendedName>
        <fullName evidence="1">Magnetosome protein MamS/MamX domain-containing protein</fullName>
    </recommendedName>
</protein>